<dbReference type="KEGG" id="crq:GCK72_019929"/>
<dbReference type="EMBL" id="WUAV01000005">
    <property type="protein sequence ID" value="KAF1753372.1"/>
    <property type="molecule type" value="Genomic_DNA"/>
</dbReference>
<feature type="domain" description="DUF7154" evidence="1">
    <location>
        <begin position="126"/>
        <end position="233"/>
    </location>
</feature>
<dbReference type="AlphaFoldDB" id="A0A6A5GFW0"/>
<comment type="caution">
    <text evidence="2">The sequence shown here is derived from an EMBL/GenBank/DDBJ whole genome shotgun (WGS) entry which is preliminary data.</text>
</comment>
<dbReference type="Proteomes" id="UP000483820">
    <property type="component" value="Chromosome V"/>
</dbReference>
<protein>
    <recommendedName>
        <fullName evidence="1">DUF7154 domain-containing protein</fullName>
    </recommendedName>
</protein>
<organism evidence="2 3">
    <name type="scientific">Caenorhabditis remanei</name>
    <name type="common">Caenorhabditis vulgaris</name>
    <dbReference type="NCBI Taxonomy" id="31234"/>
    <lineage>
        <taxon>Eukaryota</taxon>
        <taxon>Metazoa</taxon>
        <taxon>Ecdysozoa</taxon>
        <taxon>Nematoda</taxon>
        <taxon>Chromadorea</taxon>
        <taxon>Rhabditida</taxon>
        <taxon>Rhabditina</taxon>
        <taxon>Rhabditomorpha</taxon>
        <taxon>Rhabditoidea</taxon>
        <taxon>Rhabditidae</taxon>
        <taxon>Peloderinae</taxon>
        <taxon>Caenorhabditis</taxon>
    </lineage>
</organism>
<proteinExistence type="predicted"/>
<evidence type="ECO:0000313" key="3">
    <source>
        <dbReference type="Proteomes" id="UP000483820"/>
    </source>
</evidence>
<dbReference type="PANTHER" id="PTHR23062">
    <property type="entry name" value="HYPOTHETICAL PROTEIN C.ELEGANS"/>
    <property type="match status" value="1"/>
</dbReference>
<reference evidence="2 3" key="1">
    <citation type="submission" date="2019-12" db="EMBL/GenBank/DDBJ databases">
        <title>Chromosome-level assembly of the Caenorhabditis remanei genome.</title>
        <authorList>
            <person name="Teterina A.A."/>
            <person name="Willis J.H."/>
            <person name="Phillips P.C."/>
        </authorList>
    </citation>
    <scope>NUCLEOTIDE SEQUENCE [LARGE SCALE GENOMIC DNA]</scope>
    <source>
        <strain evidence="2 3">PX506</strain>
        <tissue evidence="2">Whole organism</tissue>
    </source>
</reference>
<dbReference type="Pfam" id="PF23673">
    <property type="entry name" value="DUF7154"/>
    <property type="match status" value="1"/>
</dbReference>
<name>A0A6A5GFW0_CAERE</name>
<evidence type="ECO:0000259" key="1">
    <source>
        <dbReference type="Pfam" id="PF23673"/>
    </source>
</evidence>
<dbReference type="PANTHER" id="PTHR23062:SF3">
    <property type="entry name" value="ANF_RECEPTOR DOMAIN-CONTAINING PROTEIN-RELATED"/>
    <property type="match status" value="1"/>
</dbReference>
<gene>
    <name evidence="2" type="ORF">GCK72_019929</name>
</gene>
<evidence type="ECO:0000313" key="2">
    <source>
        <dbReference type="EMBL" id="KAF1753372.1"/>
    </source>
</evidence>
<dbReference type="CTD" id="9818177"/>
<dbReference type="GO" id="GO:0045087">
    <property type="term" value="P:innate immune response"/>
    <property type="evidence" value="ECO:0007669"/>
    <property type="project" value="TreeGrafter"/>
</dbReference>
<accession>A0A6A5GFW0</accession>
<sequence length="244" mass="28022">MDSWNAFASRSNLFFDSYEISRFDRFEEGALITSDINSMTDGVLHNLPNATESFPDASYGSDILNIMEWFLSDPEACGSTMFIIMKRLPNTQDISQMASLLQQRHSHITASYWLPSIWPLFLVYSVNAKVSGTESISLPSFNAPFNGNYYFGMTLQDHGPLDTFRMLDLKWYNSGSLFSGGCQETLEHHINWGNDTYIGKGSYQLDAVNYEMTLGFEFSDNKEQILQIRFYSYDSIDYWLPYDN</sequence>
<dbReference type="InterPro" id="IPR055578">
    <property type="entry name" value="DUF7154"/>
</dbReference>
<dbReference type="GeneID" id="9818177"/>
<dbReference type="RefSeq" id="XP_053582210.1">
    <property type="nucleotide sequence ID" value="XM_053733297.1"/>
</dbReference>